<evidence type="ECO:0000313" key="3">
    <source>
        <dbReference type="Proteomes" id="UP000198771"/>
    </source>
</evidence>
<dbReference type="STRING" id="617002.SAMN05660653_02282"/>
<protein>
    <submittedName>
        <fullName evidence="2">Putative ABC transport system substrate-binding protein</fullName>
    </submittedName>
</protein>
<gene>
    <name evidence="2" type="ORF">SAMN05660653_02282</name>
</gene>
<sequence length="323" mass="34455">MKQIMLLACLIAFVFGLAAPAMSEQPRIVSVNQFVEHPALDAVLRGFQDQLREDGFELDFRVHNAQANMATANLIAQQIVGERPQLVLAIATPSAQAMAQTVRKNPSMQKTPILFSAVTDPVSAGLVPNLLNPGGNITGTSDMTPMDRHLGLIREIHPELTSLGVIYNSGEANSRALADLLKAETAKAGITLVEATVARSSDVFQAAKSLVGRVQAVYVPTDNTVVSAFEALAKVCQESKLPLYAADVDSVPRGAVAALGFDYYEHGRQTGAMAGRIFQGADPATTPVEMQQDLELHVNLSAAKAMGVTLSESLLERAAKIHE</sequence>
<dbReference type="PANTHER" id="PTHR35271">
    <property type="entry name" value="ABC TRANSPORTER, SUBSTRATE-BINDING LIPOPROTEIN-RELATED"/>
    <property type="match status" value="1"/>
</dbReference>
<feature type="chain" id="PRO_5011471816" evidence="1">
    <location>
        <begin position="24"/>
        <end position="323"/>
    </location>
</feature>
<proteinExistence type="predicted"/>
<dbReference type="Gene3D" id="3.40.50.2300">
    <property type="match status" value="2"/>
</dbReference>
<dbReference type="Pfam" id="PF04392">
    <property type="entry name" value="ABC_sub_bind"/>
    <property type="match status" value="1"/>
</dbReference>
<dbReference type="PANTHER" id="PTHR35271:SF1">
    <property type="entry name" value="ABC TRANSPORTER, SUBSTRATE-BINDING LIPOPROTEIN"/>
    <property type="match status" value="1"/>
</dbReference>
<dbReference type="Proteomes" id="UP000198771">
    <property type="component" value="Unassembled WGS sequence"/>
</dbReference>
<dbReference type="EMBL" id="FMXO01000013">
    <property type="protein sequence ID" value="SDB47001.1"/>
    <property type="molecule type" value="Genomic_DNA"/>
</dbReference>
<organism evidence="2 3">
    <name type="scientific">Desulfonatronum thiosulfatophilum</name>
    <dbReference type="NCBI Taxonomy" id="617002"/>
    <lineage>
        <taxon>Bacteria</taxon>
        <taxon>Pseudomonadati</taxon>
        <taxon>Thermodesulfobacteriota</taxon>
        <taxon>Desulfovibrionia</taxon>
        <taxon>Desulfovibrionales</taxon>
        <taxon>Desulfonatronaceae</taxon>
        <taxon>Desulfonatronum</taxon>
    </lineage>
</organism>
<keyword evidence="1" id="KW-0732">Signal</keyword>
<evidence type="ECO:0000256" key="1">
    <source>
        <dbReference type="SAM" id="SignalP"/>
    </source>
</evidence>
<evidence type="ECO:0000313" key="2">
    <source>
        <dbReference type="EMBL" id="SDB47001.1"/>
    </source>
</evidence>
<reference evidence="2 3" key="1">
    <citation type="submission" date="2016-10" db="EMBL/GenBank/DDBJ databases">
        <authorList>
            <person name="de Groot N.N."/>
        </authorList>
    </citation>
    <scope>NUCLEOTIDE SEQUENCE [LARGE SCALE GENOMIC DNA]</scope>
    <source>
        <strain evidence="2 3">ASO4-2</strain>
    </source>
</reference>
<dbReference type="SUPFAM" id="SSF53822">
    <property type="entry name" value="Periplasmic binding protein-like I"/>
    <property type="match status" value="1"/>
</dbReference>
<dbReference type="RefSeq" id="WP_092121648.1">
    <property type="nucleotide sequence ID" value="NZ_FMXO01000013.1"/>
</dbReference>
<feature type="signal peptide" evidence="1">
    <location>
        <begin position="1"/>
        <end position="23"/>
    </location>
</feature>
<dbReference type="OrthoDB" id="9776955at2"/>
<dbReference type="CDD" id="cd06325">
    <property type="entry name" value="PBP1_ABC_unchar_transporter"/>
    <property type="match status" value="1"/>
</dbReference>
<name>A0A1G6DPG5_9BACT</name>
<dbReference type="AlphaFoldDB" id="A0A1G6DPG5"/>
<dbReference type="InterPro" id="IPR028082">
    <property type="entry name" value="Peripla_BP_I"/>
</dbReference>
<accession>A0A1G6DPG5</accession>
<keyword evidence="3" id="KW-1185">Reference proteome</keyword>
<dbReference type="InterPro" id="IPR007487">
    <property type="entry name" value="ABC_transpt-TYRBP-like"/>
</dbReference>